<keyword evidence="2" id="KW-1185">Reference proteome</keyword>
<evidence type="ECO:0000313" key="2">
    <source>
        <dbReference type="Proteomes" id="UP001054837"/>
    </source>
</evidence>
<dbReference type="AlphaFoldDB" id="A0AAV4W5F9"/>
<sequence length="89" mass="9943">MDVPFCGKCRFIFYLHSQKGLKTNFWHPDCAISKRSGNSGIDFEFRRTKGPGWNSMGSSRIVGGWKGRAFPKADALRMGQSAKQTNGDL</sequence>
<dbReference type="EMBL" id="BPLQ01014198">
    <property type="protein sequence ID" value="GIY77967.1"/>
    <property type="molecule type" value="Genomic_DNA"/>
</dbReference>
<protein>
    <submittedName>
        <fullName evidence="1">Uncharacterized protein</fullName>
    </submittedName>
</protein>
<dbReference type="Proteomes" id="UP001054837">
    <property type="component" value="Unassembled WGS sequence"/>
</dbReference>
<name>A0AAV4W5F9_9ARAC</name>
<comment type="caution">
    <text evidence="1">The sequence shown here is derived from an EMBL/GenBank/DDBJ whole genome shotgun (WGS) entry which is preliminary data.</text>
</comment>
<organism evidence="1 2">
    <name type="scientific">Caerostris darwini</name>
    <dbReference type="NCBI Taxonomy" id="1538125"/>
    <lineage>
        <taxon>Eukaryota</taxon>
        <taxon>Metazoa</taxon>
        <taxon>Ecdysozoa</taxon>
        <taxon>Arthropoda</taxon>
        <taxon>Chelicerata</taxon>
        <taxon>Arachnida</taxon>
        <taxon>Araneae</taxon>
        <taxon>Araneomorphae</taxon>
        <taxon>Entelegynae</taxon>
        <taxon>Araneoidea</taxon>
        <taxon>Araneidae</taxon>
        <taxon>Caerostris</taxon>
    </lineage>
</organism>
<proteinExistence type="predicted"/>
<gene>
    <name evidence="1" type="ORF">CDAR_573071</name>
</gene>
<evidence type="ECO:0000313" key="1">
    <source>
        <dbReference type="EMBL" id="GIY77967.1"/>
    </source>
</evidence>
<reference evidence="1 2" key="1">
    <citation type="submission" date="2021-06" db="EMBL/GenBank/DDBJ databases">
        <title>Caerostris darwini draft genome.</title>
        <authorList>
            <person name="Kono N."/>
            <person name="Arakawa K."/>
        </authorList>
    </citation>
    <scope>NUCLEOTIDE SEQUENCE [LARGE SCALE GENOMIC DNA]</scope>
</reference>
<accession>A0AAV4W5F9</accession>